<name>A0AAX1PFL2_AERSA</name>
<dbReference type="Proteomes" id="UP000249422">
    <property type="component" value="Unassembled WGS sequence"/>
</dbReference>
<dbReference type="AlphaFoldDB" id="A0AAX1PFL2"/>
<accession>A0AAX1PFL2</accession>
<evidence type="ECO:0000313" key="1">
    <source>
        <dbReference type="EMBL" id="RAJ02029.1"/>
    </source>
</evidence>
<sequence length="44" mass="4956">MQSRVDDSAFADAITRLSRSGVRPIYDAGDIGHESRHHRYDILA</sequence>
<organism evidence="1 2">
    <name type="scientific">Aeromonas salmonicida</name>
    <dbReference type="NCBI Taxonomy" id="645"/>
    <lineage>
        <taxon>Bacteria</taxon>
        <taxon>Pseudomonadati</taxon>
        <taxon>Pseudomonadota</taxon>
        <taxon>Gammaproteobacteria</taxon>
        <taxon>Aeromonadales</taxon>
        <taxon>Aeromonadaceae</taxon>
        <taxon>Aeromonas</taxon>
    </lineage>
</organism>
<reference evidence="1 2" key="1">
    <citation type="submission" date="2018-06" db="EMBL/GenBank/DDBJ databases">
        <title>Freshwater and sediment microbial communities from various areas in North America, analyzing microbe dynamics in response to fracking.</title>
        <authorList>
            <person name="Lamendella R."/>
        </authorList>
    </citation>
    <scope>NUCLEOTIDE SEQUENCE [LARGE SCALE GENOMIC DNA]</scope>
    <source>
        <strain evidence="1 2">17</strain>
    </source>
</reference>
<dbReference type="EMBL" id="QLLM01000014">
    <property type="protein sequence ID" value="RAJ02029.1"/>
    <property type="molecule type" value="Genomic_DNA"/>
</dbReference>
<gene>
    <name evidence="1" type="ORF">DEU50_11482</name>
</gene>
<comment type="caution">
    <text evidence="1">The sequence shown here is derived from an EMBL/GenBank/DDBJ whole genome shotgun (WGS) entry which is preliminary data.</text>
</comment>
<evidence type="ECO:0000313" key="2">
    <source>
        <dbReference type="Proteomes" id="UP000249422"/>
    </source>
</evidence>
<proteinExistence type="predicted"/>
<protein>
    <submittedName>
        <fullName evidence="1">Uncharacterized protein</fullName>
    </submittedName>
</protein>